<evidence type="ECO:0008006" key="5">
    <source>
        <dbReference type="Google" id="ProtNLM"/>
    </source>
</evidence>
<feature type="transmembrane region" description="Helical" evidence="2">
    <location>
        <begin position="98"/>
        <end position="117"/>
    </location>
</feature>
<organism evidence="3 4">
    <name type="scientific">Streptomyces hundungensis</name>
    <dbReference type="NCBI Taxonomy" id="1077946"/>
    <lineage>
        <taxon>Bacteria</taxon>
        <taxon>Bacillati</taxon>
        <taxon>Actinomycetota</taxon>
        <taxon>Actinomycetes</taxon>
        <taxon>Kitasatosporales</taxon>
        <taxon>Streptomycetaceae</taxon>
        <taxon>Streptomyces</taxon>
    </lineage>
</organism>
<protein>
    <recommendedName>
        <fullName evidence="5">DUF3592 domain-containing protein</fullName>
    </recommendedName>
</protein>
<gene>
    <name evidence="3" type="ORF">DWB77_05755</name>
</gene>
<evidence type="ECO:0000313" key="3">
    <source>
        <dbReference type="EMBL" id="AYG83557.1"/>
    </source>
</evidence>
<reference evidence="3 4" key="1">
    <citation type="submission" date="2018-10" db="EMBL/GenBank/DDBJ databases">
        <title>Relationship between Morphology and Antimicrobial Activity in Streptomyces.</title>
        <authorList>
            <person name="Kang H.J."/>
            <person name="Kim S.B."/>
        </authorList>
    </citation>
    <scope>NUCLEOTIDE SEQUENCE [LARGE SCALE GENOMIC DNA]</scope>
    <source>
        <strain evidence="3 4">BH38</strain>
    </source>
</reference>
<evidence type="ECO:0000256" key="2">
    <source>
        <dbReference type="SAM" id="Phobius"/>
    </source>
</evidence>
<keyword evidence="4" id="KW-1185">Reference proteome</keyword>
<evidence type="ECO:0000256" key="1">
    <source>
        <dbReference type="SAM" id="MobiDB-lite"/>
    </source>
</evidence>
<keyword evidence="2" id="KW-0472">Membrane</keyword>
<dbReference type="EMBL" id="CP032698">
    <property type="protein sequence ID" value="AYG83557.1"/>
    <property type="molecule type" value="Genomic_DNA"/>
</dbReference>
<dbReference type="Proteomes" id="UP000271554">
    <property type="component" value="Chromosome"/>
</dbReference>
<keyword evidence="2" id="KW-0812">Transmembrane</keyword>
<keyword evidence="2" id="KW-1133">Transmembrane helix</keyword>
<sequence>MGGLVALLAGAYGLRETRRVERAGEPAWALVKAAPQGSTRPLLQFETADGHVLELPSPVPPSRREPLPPGVGVRLSYDPEDPRTIVLLGRQRTLLDRAFMVAGGVLVALGLTLAAVAL</sequence>
<name>A0A387HRG8_9ACTN</name>
<accession>A0A387HRG8</accession>
<dbReference type="KEGG" id="shun:DWB77_05755"/>
<dbReference type="AlphaFoldDB" id="A0A387HRG8"/>
<proteinExistence type="predicted"/>
<feature type="region of interest" description="Disordered" evidence="1">
    <location>
        <begin position="54"/>
        <end position="75"/>
    </location>
</feature>
<evidence type="ECO:0000313" key="4">
    <source>
        <dbReference type="Proteomes" id="UP000271554"/>
    </source>
</evidence>